<gene>
    <name evidence="2" type="ORF">ACFONA_08015</name>
</gene>
<protein>
    <submittedName>
        <fullName evidence="2">SIMPL domain-containing protein</fullName>
    </submittedName>
</protein>
<reference evidence="3" key="1">
    <citation type="journal article" date="2019" name="Int. J. Syst. Evol. Microbiol.">
        <title>The Global Catalogue of Microorganisms (GCM) 10K type strain sequencing project: providing services to taxonomists for standard genome sequencing and annotation.</title>
        <authorList>
            <consortium name="The Broad Institute Genomics Platform"/>
            <consortium name="The Broad Institute Genome Sequencing Center for Infectious Disease"/>
            <person name="Wu L."/>
            <person name="Ma J."/>
        </authorList>
    </citation>
    <scope>NUCLEOTIDE SEQUENCE [LARGE SCALE GENOMIC DNA]</scope>
    <source>
        <strain evidence="3">KCTC 42739</strain>
    </source>
</reference>
<dbReference type="InterPro" id="IPR007497">
    <property type="entry name" value="SIMPL/DUF541"/>
</dbReference>
<comment type="caution">
    <text evidence="2">The sequence shown here is derived from an EMBL/GenBank/DDBJ whole genome shotgun (WGS) entry which is preliminary data.</text>
</comment>
<feature type="signal peptide" evidence="1">
    <location>
        <begin position="1"/>
        <end position="17"/>
    </location>
</feature>
<keyword evidence="3" id="KW-1185">Reference proteome</keyword>
<evidence type="ECO:0000313" key="3">
    <source>
        <dbReference type="Proteomes" id="UP001595713"/>
    </source>
</evidence>
<evidence type="ECO:0000256" key="1">
    <source>
        <dbReference type="SAM" id="SignalP"/>
    </source>
</evidence>
<name>A0ABV7SVH4_9SPHN</name>
<dbReference type="RefSeq" id="WP_261295335.1">
    <property type="nucleotide sequence ID" value="NZ_JANQBK010000015.1"/>
</dbReference>
<organism evidence="2 3">
    <name type="scientific">Sphingomonas hylomeconis</name>
    <dbReference type="NCBI Taxonomy" id="1395958"/>
    <lineage>
        <taxon>Bacteria</taxon>
        <taxon>Pseudomonadati</taxon>
        <taxon>Pseudomonadota</taxon>
        <taxon>Alphaproteobacteria</taxon>
        <taxon>Sphingomonadales</taxon>
        <taxon>Sphingomonadaceae</taxon>
        <taxon>Sphingomonas</taxon>
    </lineage>
</organism>
<dbReference type="Pfam" id="PF04402">
    <property type="entry name" value="SIMPL"/>
    <property type="match status" value="1"/>
</dbReference>
<dbReference type="Gene3D" id="3.30.70.2970">
    <property type="entry name" value="Protein of unknown function (DUF541), domain 2"/>
    <property type="match status" value="1"/>
</dbReference>
<keyword evidence="1" id="KW-0732">Signal</keyword>
<accession>A0ABV7SVH4</accession>
<dbReference type="Gene3D" id="3.30.110.170">
    <property type="entry name" value="Protein of unknown function (DUF541), domain 1"/>
    <property type="match status" value="1"/>
</dbReference>
<feature type="chain" id="PRO_5045337350" evidence="1">
    <location>
        <begin position="18"/>
        <end position="252"/>
    </location>
</feature>
<dbReference type="EMBL" id="JBHRXP010000003">
    <property type="protein sequence ID" value="MFC3580110.1"/>
    <property type="molecule type" value="Genomic_DNA"/>
</dbReference>
<evidence type="ECO:0000313" key="2">
    <source>
        <dbReference type="EMBL" id="MFC3580110.1"/>
    </source>
</evidence>
<sequence>MVMSAIAAMLLAGASSAPVTVEIVASGHIETPAQKYRLAASLDVCATSQAAADRLLASKSATIDAGLRAIGVGPAAALTGGLSLPNLISDMRPGKSSASCPAPDMAIDAAASATDEDHADTKEEAAEFGASRSFSLDAPNAAAVEKAIALLAANGAKPGDKAIPMLTDEVGAKRAAKQQALNKARAEADSYAALLGGKAVLTRISERQELGQQSLDFMSQIFRMFAKGGGSAPDSVATDVTITVEFALDGAR</sequence>
<dbReference type="Proteomes" id="UP001595713">
    <property type="component" value="Unassembled WGS sequence"/>
</dbReference>
<proteinExistence type="predicted"/>